<keyword evidence="3" id="KW-1185">Reference proteome</keyword>
<dbReference type="AlphaFoldDB" id="A0AAD4H309"/>
<evidence type="ECO:0000313" key="3">
    <source>
        <dbReference type="Proteomes" id="UP001194580"/>
    </source>
</evidence>
<proteinExistence type="predicted"/>
<name>A0AAD4H309_9FUNG</name>
<feature type="compositionally biased region" description="Low complexity" evidence="1">
    <location>
        <begin position="118"/>
        <end position="139"/>
    </location>
</feature>
<dbReference type="EMBL" id="JAAAIL010001657">
    <property type="protein sequence ID" value="KAG0266844.1"/>
    <property type="molecule type" value="Genomic_DNA"/>
</dbReference>
<reference evidence="2" key="1">
    <citation type="journal article" date="2020" name="Fungal Divers.">
        <title>Resolving the Mortierellaceae phylogeny through synthesis of multi-gene phylogenetics and phylogenomics.</title>
        <authorList>
            <person name="Vandepol N."/>
            <person name="Liber J."/>
            <person name="Desiro A."/>
            <person name="Na H."/>
            <person name="Kennedy M."/>
            <person name="Barry K."/>
            <person name="Grigoriev I.V."/>
            <person name="Miller A.N."/>
            <person name="O'Donnell K."/>
            <person name="Stajich J.E."/>
            <person name="Bonito G."/>
        </authorList>
    </citation>
    <scope>NUCLEOTIDE SEQUENCE</scope>
    <source>
        <strain evidence="2">NRRL 28262</strain>
    </source>
</reference>
<feature type="region of interest" description="Disordered" evidence="1">
    <location>
        <begin position="95"/>
        <end position="139"/>
    </location>
</feature>
<gene>
    <name evidence="2" type="ORF">BGZ95_002981</name>
</gene>
<evidence type="ECO:0000256" key="1">
    <source>
        <dbReference type="SAM" id="MobiDB-lite"/>
    </source>
</evidence>
<dbReference type="Proteomes" id="UP001194580">
    <property type="component" value="Unassembled WGS sequence"/>
</dbReference>
<evidence type="ECO:0000313" key="2">
    <source>
        <dbReference type="EMBL" id="KAG0266844.1"/>
    </source>
</evidence>
<protein>
    <submittedName>
        <fullName evidence="2">Uncharacterized protein</fullName>
    </submittedName>
</protein>
<accession>A0AAD4H309</accession>
<comment type="caution">
    <text evidence="2">The sequence shown here is derived from an EMBL/GenBank/DDBJ whole genome shotgun (WGS) entry which is preliminary data.</text>
</comment>
<feature type="compositionally biased region" description="Polar residues" evidence="1">
    <location>
        <begin position="95"/>
        <end position="109"/>
    </location>
</feature>
<sequence>MVISMRDFAITFEHLCDDDADTAFKALMSKCFVTRPTGTDLQNNYDIWKCNDGPAFWASQTATLSLTQTTSQLVAEGAHVAKDLVHKSRISVVSSGGSARSKAMSQSHGIQIDKSDETSPSGTSTPVISPSSSSSSFST</sequence>
<organism evidence="2 3">
    <name type="scientific">Linnemannia exigua</name>
    <dbReference type="NCBI Taxonomy" id="604196"/>
    <lineage>
        <taxon>Eukaryota</taxon>
        <taxon>Fungi</taxon>
        <taxon>Fungi incertae sedis</taxon>
        <taxon>Mucoromycota</taxon>
        <taxon>Mortierellomycotina</taxon>
        <taxon>Mortierellomycetes</taxon>
        <taxon>Mortierellales</taxon>
        <taxon>Mortierellaceae</taxon>
        <taxon>Linnemannia</taxon>
    </lineage>
</organism>